<comment type="caution">
    <text evidence="2">The sequence shown here is derived from an EMBL/GenBank/DDBJ whole genome shotgun (WGS) entry which is preliminary data.</text>
</comment>
<dbReference type="PANTHER" id="PTHR33993">
    <property type="entry name" value="GLYOXALASE-RELATED"/>
    <property type="match status" value="1"/>
</dbReference>
<organism evidence="2 3">
    <name type="scientific">Brachybacterium fresconis</name>
    <dbReference type="NCBI Taxonomy" id="173363"/>
    <lineage>
        <taxon>Bacteria</taxon>
        <taxon>Bacillati</taxon>
        <taxon>Actinomycetota</taxon>
        <taxon>Actinomycetes</taxon>
        <taxon>Micrococcales</taxon>
        <taxon>Dermabacteraceae</taxon>
        <taxon>Brachybacterium</taxon>
    </lineage>
</organism>
<dbReference type="InterPro" id="IPR052164">
    <property type="entry name" value="Anthracycline_SecMetBiosynth"/>
</dbReference>
<gene>
    <name evidence="2" type="ORF">JOF44_001318</name>
</gene>
<reference evidence="2 3" key="1">
    <citation type="submission" date="2021-03" db="EMBL/GenBank/DDBJ databases">
        <title>Sequencing the genomes of 1000 actinobacteria strains.</title>
        <authorList>
            <person name="Klenk H.-P."/>
        </authorList>
    </citation>
    <scope>NUCLEOTIDE SEQUENCE [LARGE SCALE GENOMIC DNA]</scope>
    <source>
        <strain evidence="2 3">DSM 14564</strain>
    </source>
</reference>
<dbReference type="InterPro" id="IPR004360">
    <property type="entry name" value="Glyas_Fos-R_dOase_dom"/>
</dbReference>
<evidence type="ECO:0000259" key="1">
    <source>
        <dbReference type="PROSITE" id="PS51819"/>
    </source>
</evidence>
<evidence type="ECO:0000313" key="3">
    <source>
        <dbReference type="Proteomes" id="UP000698222"/>
    </source>
</evidence>
<dbReference type="RefSeq" id="WP_209888891.1">
    <property type="nucleotide sequence ID" value="NZ_BAAAJV010000029.1"/>
</dbReference>
<feature type="domain" description="VOC" evidence="1">
    <location>
        <begin position="140"/>
        <end position="258"/>
    </location>
</feature>
<dbReference type="EMBL" id="JAGIOC010000001">
    <property type="protein sequence ID" value="MBP2408415.1"/>
    <property type="molecule type" value="Genomic_DNA"/>
</dbReference>
<dbReference type="InterPro" id="IPR029068">
    <property type="entry name" value="Glyas_Bleomycin-R_OHBP_Dase"/>
</dbReference>
<dbReference type="GO" id="GO:0016829">
    <property type="term" value="F:lyase activity"/>
    <property type="evidence" value="ECO:0007669"/>
    <property type="project" value="UniProtKB-KW"/>
</dbReference>
<feature type="domain" description="VOC" evidence="1">
    <location>
        <begin position="7"/>
        <end position="126"/>
    </location>
</feature>
<keyword evidence="2" id="KW-0456">Lyase</keyword>
<dbReference type="Pfam" id="PF00903">
    <property type="entry name" value="Glyoxalase"/>
    <property type="match status" value="2"/>
</dbReference>
<dbReference type="PROSITE" id="PS51819">
    <property type="entry name" value="VOC"/>
    <property type="match status" value="2"/>
</dbReference>
<keyword evidence="3" id="KW-1185">Reference proteome</keyword>
<name>A0ABS4YHY9_9MICO</name>
<dbReference type="Proteomes" id="UP000698222">
    <property type="component" value="Unassembled WGS sequence"/>
</dbReference>
<dbReference type="SUPFAM" id="SSF54593">
    <property type="entry name" value="Glyoxalase/Bleomycin resistance protein/Dihydroxybiphenyl dioxygenase"/>
    <property type="match status" value="2"/>
</dbReference>
<dbReference type="CDD" id="cd07247">
    <property type="entry name" value="SgaA_N_like"/>
    <property type="match status" value="2"/>
</dbReference>
<evidence type="ECO:0000313" key="2">
    <source>
        <dbReference type="EMBL" id="MBP2408415.1"/>
    </source>
</evidence>
<dbReference type="PANTHER" id="PTHR33993:SF14">
    <property type="entry name" value="GB|AAF24581.1"/>
    <property type="match status" value="1"/>
</dbReference>
<accession>A0ABS4YHY9</accession>
<protein>
    <submittedName>
        <fullName evidence="2">Enzyme related to lactoylglutathione lyase</fullName>
    </submittedName>
</protein>
<dbReference type="InterPro" id="IPR037523">
    <property type="entry name" value="VOC_core"/>
</dbReference>
<dbReference type="Gene3D" id="3.10.180.10">
    <property type="entry name" value="2,3-Dihydroxybiphenyl 1,2-Dioxygenase, domain 1"/>
    <property type="match status" value="2"/>
</dbReference>
<sequence>MTRSTGTSTWIDASVTDLDSAKAFYSSLFGWEFEDMGEGFHHYHLIRNDGTLVGGLMDVSGMTCPDGEPLTAEWGVHLAVDDVDARAATATEHGATLLMPIDDIGSFGRTGTILDPTGALVGMWQARDLEGYEFTGDPGSPVWFELMTHEFDAASAFYTAVFDANLVPMGEPMEDDSFRYSTNGPAESASWGLCDASGVMPKEDTGWRVYFGVEASEAALAKVAELGGTVLDGPTDSPFGRIATIADPSGATFQISAMSEAVTEG</sequence>
<proteinExistence type="predicted"/>